<dbReference type="InterPro" id="IPR001031">
    <property type="entry name" value="Thioesterase"/>
</dbReference>
<dbReference type="SUPFAM" id="SSF53474">
    <property type="entry name" value="alpha/beta-Hydrolases"/>
    <property type="match status" value="1"/>
</dbReference>
<dbReference type="OrthoDB" id="5475787at2"/>
<comment type="cofactor">
    <cofactor evidence="1">
        <name>pantetheine 4'-phosphate</name>
        <dbReference type="ChEBI" id="CHEBI:47942"/>
    </cofactor>
</comment>
<dbReference type="GO" id="GO:0008610">
    <property type="term" value="P:lipid biosynthetic process"/>
    <property type="evidence" value="ECO:0007669"/>
    <property type="project" value="UniProtKB-ARBA"/>
</dbReference>
<keyword evidence="9" id="KW-1185">Reference proteome</keyword>
<dbReference type="Gene3D" id="1.10.1200.10">
    <property type="entry name" value="ACP-like"/>
    <property type="match status" value="2"/>
</dbReference>
<dbReference type="SMART" id="SM00823">
    <property type="entry name" value="PKS_PP"/>
    <property type="match status" value="3"/>
</dbReference>
<dbReference type="GO" id="GO:0017000">
    <property type="term" value="P:antibiotic biosynthetic process"/>
    <property type="evidence" value="ECO:0007669"/>
    <property type="project" value="UniProtKB-KW"/>
</dbReference>
<dbReference type="Proteomes" id="UP000284333">
    <property type="component" value="Unassembled WGS sequence"/>
</dbReference>
<dbReference type="Gene3D" id="3.30.559.10">
    <property type="entry name" value="Chloramphenicol acetyltransferase-like domain"/>
    <property type="match status" value="4"/>
</dbReference>
<dbReference type="InterPro" id="IPR001242">
    <property type="entry name" value="Condensation_dom"/>
</dbReference>
<evidence type="ECO:0000313" key="9">
    <source>
        <dbReference type="Proteomes" id="UP000284333"/>
    </source>
</evidence>
<keyword evidence="2" id="KW-0596">Phosphopantetheine</keyword>
<dbReference type="CDD" id="cd17643">
    <property type="entry name" value="A_NRPS_Cytc1-like"/>
    <property type="match status" value="1"/>
</dbReference>
<organism evidence="8 9">
    <name type="scientific">Rhodococcus spongiicola</name>
    <dbReference type="NCBI Taxonomy" id="2487352"/>
    <lineage>
        <taxon>Bacteria</taxon>
        <taxon>Bacillati</taxon>
        <taxon>Actinomycetota</taxon>
        <taxon>Actinomycetes</taxon>
        <taxon>Mycobacteriales</taxon>
        <taxon>Nocardiaceae</taxon>
        <taxon>Rhodococcus</taxon>
    </lineage>
</organism>
<evidence type="ECO:0000313" key="8">
    <source>
        <dbReference type="EMBL" id="RVW00523.1"/>
    </source>
</evidence>
<dbReference type="GO" id="GO:0005829">
    <property type="term" value="C:cytosol"/>
    <property type="evidence" value="ECO:0007669"/>
    <property type="project" value="TreeGrafter"/>
</dbReference>
<dbReference type="InterPro" id="IPR029058">
    <property type="entry name" value="AB_hydrolase_fold"/>
</dbReference>
<dbReference type="SUPFAM" id="SSF47336">
    <property type="entry name" value="ACP-like"/>
    <property type="match status" value="3"/>
</dbReference>
<dbReference type="NCBIfam" id="TIGR01720">
    <property type="entry name" value="NRPS-para261"/>
    <property type="match status" value="1"/>
</dbReference>
<dbReference type="FunFam" id="3.30.300.30:FF:000010">
    <property type="entry name" value="Enterobactin synthetase component F"/>
    <property type="match status" value="1"/>
</dbReference>
<dbReference type="InterPro" id="IPR010071">
    <property type="entry name" value="AA_adenyl_dom"/>
</dbReference>
<dbReference type="SUPFAM" id="SSF56801">
    <property type="entry name" value="Acetyl-CoA synthetase-like"/>
    <property type="match status" value="3"/>
</dbReference>
<dbReference type="Pfam" id="PF00975">
    <property type="entry name" value="Thioesterase"/>
    <property type="match status" value="1"/>
</dbReference>
<evidence type="ECO:0000256" key="6">
    <source>
        <dbReference type="SAM" id="MobiDB-lite"/>
    </source>
</evidence>
<dbReference type="GO" id="GO:0044550">
    <property type="term" value="P:secondary metabolite biosynthetic process"/>
    <property type="evidence" value="ECO:0007669"/>
    <property type="project" value="UniProtKB-ARBA"/>
</dbReference>
<evidence type="ECO:0000256" key="4">
    <source>
        <dbReference type="ARBA" id="ARBA00022737"/>
    </source>
</evidence>
<dbReference type="CDD" id="cd19543">
    <property type="entry name" value="DCL_NRPS"/>
    <property type="match status" value="1"/>
</dbReference>
<dbReference type="FunFam" id="3.40.50.12780:FF:000012">
    <property type="entry name" value="Non-ribosomal peptide synthetase"/>
    <property type="match status" value="2"/>
</dbReference>
<dbReference type="FunFam" id="3.40.50.980:FF:000001">
    <property type="entry name" value="Non-ribosomal peptide synthetase"/>
    <property type="match status" value="3"/>
</dbReference>
<dbReference type="NCBIfam" id="TIGR01733">
    <property type="entry name" value="AA-adenyl-dom"/>
    <property type="match status" value="3"/>
</dbReference>
<dbReference type="Pfam" id="PF13193">
    <property type="entry name" value="AMP-binding_C"/>
    <property type="match status" value="3"/>
</dbReference>
<evidence type="ECO:0000259" key="7">
    <source>
        <dbReference type="PROSITE" id="PS50075"/>
    </source>
</evidence>
<dbReference type="GO" id="GO:0031177">
    <property type="term" value="F:phosphopantetheine binding"/>
    <property type="evidence" value="ECO:0007669"/>
    <property type="project" value="InterPro"/>
</dbReference>
<feature type="domain" description="Carrier" evidence="7">
    <location>
        <begin position="3630"/>
        <end position="3704"/>
    </location>
</feature>
<dbReference type="Pfam" id="PF00668">
    <property type="entry name" value="Condensation"/>
    <property type="match status" value="4"/>
</dbReference>
<gene>
    <name evidence="8" type="ORF">EF834_17295</name>
</gene>
<dbReference type="PROSITE" id="PS00455">
    <property type="entry name" value="AMP_BINDING"/>
    <property type="match status" value="2"/>
</dbReference>
<dbReference type="GO" id="GO:0003824">
    <property type="term" value="F:catalytic activity"/>
    <property type="evidence" value="ECO:0007669"/>
    <property type="project" value="InterPro"/>
</dbReference>
<dbReference type="Gene3D" id="2.30.38.10">
    <property type="entry name" value="Luciferase, Domain 3"/>
    <property type="match status" value="1"/>
</dbReference>
<comment type="caution">
    <text evidence="8">The sequence shown here is derived from an EMBL/GenBank/DDBJ whole genome shotgun (WGS) entry which is preliminary data.</text>
</comment>
<keyword evidence="5" id="KW-0045">Antibiotic biosynthesis</keyword>
<dbReference type="PANTHER" id="PTHR45527">
    <property type="entry name" value="NONRIBOSOMAL PEPTIDE SYNTHETASE"/>
    <property type="match status" value="1"/>
</dbReference>
<dbReference type="InterPro" id="IPR009081">
    <property type="entry name" value="PP-bd_ACP"/>
</dbReference>
<dbReference type="PROSITE" id="PS50075">
    <property type="entry name" value="CARRIER"/>
    <property type="match status" value="3"/>
</dbReference>
<dbReference type="InterPro" id="IPR020802">
    <property type="entry name" value="TesA-like"/>
</dbReference>
<dbReference type="Pfam" id="PF00550">
    <property type="entry name" value="PP-binding"/>
    <property type="match status" value="3"/>
</dbReference>
<dbReference type="InterPro" id="IPR036736">
    <property type="entry name" value="ACP-like_sf"/>
</dbReference>
<evidence type="ECO:0000256" key="2">
    <source>
        <dbReference type="ARBA" id="ARBA00022450"/>
    </source>
</evidence>
<accession>A0A3S3A693</accession>
<evidence type="ECO:0000256" key="5">
    <source>
        <dbReference type="ARBA" id="ARBA00023194"/>
    </source>
</evidence>
<dbReference type="Gene3D" id="3.40.50.980">
    <property type="match status" value="2"/>
</dbReference>
<dbReference type="NCBIfam" id="NF003417">
    <property type="entry name" value="PRK04813.1"/>
    <property type="match status" value="3"/>
</dbReference>
<dbReference type="InterPro" id="IPR006162">
    <property type="entry name" value="Ppantetheine_attach_site"/>
</dbReference>
<dbReference type="EMBL" id="RKLN01000007">
    <property type="protein sequence ID" value="RVW00523.1"/>
    <property type="molecule type" value="Genomic_DNA"/>
</dbReference>
<keyword evidence="4" id="KW-0677">Repeat</keyword>
<dbReference type="InterPro" id="IPR045851">
    <property type="entry name" value="AMP-bd_C_sf"/>
</dbReference>
<dbReference type="PROSITE" id="PS00012">
    <property type="entry name" value="PHOSPHOPANTETHEINE"/>
    <property type="match status" value="2"/>
</dbReference>
<reference evidence="8 9" key="1">
    <citation type="submission" date="2018-11" db="EMBL/GenBank/DDBJ databases">
        <title>Rhodococcus spongicola sp. nov. and Rhodococcus xishaensis sp. nov. from marine sponges.</title>
        <authorList>
            <person name="Li L."/>
            <person name="Lin H.W."/>
        </authorList>
    </citation>
    <scope>NUCLEOTIDE SEQUENCE [LARGE SCALE GENOMIC DNA]</scope>
    <source>
        <strain evidence="8 9">LHW50502</strain>
    </source>
</reference>
<dbReference type="Gene3D" id="3.40.50.1820">
    <property type="entry name" value="alpha/beta hydrolase"/>
    <property type="match status" value="1"/>
</dbReference>
<dbReference type="InterPro" id="IPR020806">
    <property type="entry name" value="PKS_PP-bd"/>
</dbReference>
<dbReference type="PANTHER" id="PTHR45527:SF1">
    <property type="entry name" value="FATTY ACID SYNTHASE"/>
    <property type="match status" value="1"/>
</dbReference>
<evidence type="ECO:0000256" key="3">
    <source>
        <dbReference type="ARBA" id="ARBA00022553"/>
    </source>
</evidence>
<keyword evidence="3" id="KW-0597">Phosphoprotein</keyword>
<dbReference type="GO" id="GO:0043041">
    <property type="term" value="P:amino acid activation for nonribosomal peptide biosynthetic process"/>
    <property type="evidence" value="ECO:0007669"/>
    <property type="project" value="TreeGrafter"/>
</dbReference>
<protein>
    <submittedName>
        <fullName evidence="8">Non-ribosomal peptide synthetase</fullName>
    </submittedName>
</protein>
<dbReference type="InterPro" id="IPR000873">
    <property type="entry name" value="AMP-dep_synth/lig_dom"/>
</dbReference>
<dbReference type="UniPathway" id="UPA00011"/>
<name>A0A3S3A693_9NOCA</name>
<sequence length="3978" mass="428206">MELPFRVDAAPGITDAGDSLPELNDPTAGYSRPIPLTPAQMGQWFAQQLDPDVPMLVAQYVDIRETGARLDVRQLSRATSQAAREFGAGLVRLVLVDSQPHQIIDPRIVTDTRVVDLRDEPDPESAAREWMRCDVAAPLDLVRDRLGVSVLLRIADDRCFWYSRVHHVALDGVGAASMLYRAADLYNAAVEGREPAPNPASDLDSVYAAEAAYTGSKRWHTDRDYWLERMSGMPERCSLAERSAPAHALGREVGEYLAPETAAALEDAQERHGASVAALVASAIAAYTARHTGAEDIVLSLPVSSRTTAVLRRSGGTLANVVPLRVSIGGGTTVSELVADVMGALSGALRHQRYRHEELRRDRGDRGAGRGFAGPLLNLMMFPTELRLGKTQTSLEVVSSGPIEDLLFNVYRYGPSGPIRLDFKANPQLYDDETLHMHYERFSRLLHGLLTADPDAPVGDLPIVDDVALAAQLADWYVPATPAYEAQRTPAQRTLSALVARWARRTPDRVAVVSDGYRLTYDELTTRANRLARHLITLGVGPETSVGVVLDRSADLIVALVAIVTAGGGYVPVATATPASRRDYVLADAKVSCVVTAANSAVELDGCAWPLVVLDDPGTGNMLESLSTTAVTDAERVRPLGGEHLAYTIYTSGSTGRPKGVQVNHQSATALLESAKTAFGTADGAVWTVFHSYAFDFSVWEIWGALTSGGTLVVVDQDTVRTPDAFVELLRGEHVNVLGQTPAAFFQFADAERAAGRPLTELQRLLVGGDDYDQHRMVPWLERHEGDGSALVSVYGITETTVFLTGIPIDVERAATPGNLVGRGLPGVRLYLLDRRLRPVPVGVVGEIYAGGPQVARGYGGRSGLTAERFIADPFAADGTRMYRSGDLARWDTDGRLAFLGRSDFQVQVRGFRVEPGEIESALVACDGVAQAVVVARRAEGEPARLVAYVVPETGVILDPRAVRTEVGGILAPYMVPAAVMVLERLPLTANGKVDRKALPEPDFGTSAGSGRAPAGPVEETIAGLFAQVLCTASVSAEDSFFTLGGDSIMAIQLVSRAREAGLSFTPHDVFERLSVAGLAAVATPAEESAATIEELPGGGIGRVTASPIVRWLLGRSGPWSRLSQSVCVTAPAGLTRADLDSALQAVLDHHDMLRARFDSETAEFDVPPPGSTVAADLVRRIAVTGQTDLAAVLTAARDEAADRLDPESGGMVQAVWCDGGTDRPGRLLLVIHHLVVDGVSWRILLPDLASAWQQVRAGDAPYLPAVGTSMRTWADALTEWARADSPEHTAEIRYWREVLEQPDPPLGPRALDPGRDLACTVLSLSVDLPPSATVAMSTTVPESVHGSIDDAILTGLAMSLAQWRRRRGTPATSFPVMLEGHGREEQVVPGADLSHTVGWFTATHPVRLDLSGVDVDAAFDGRPAAVETLKIVKEQLREVSDHGIGYGALRYLRDASGSPLDDLPQPQVSINYLGRTAVAQGQDGDWLPVDELGDLGSSVDPEMPVEAVLDINLITVDTPSGPMVRANFAYPSGILDATDVRDLTDLWQSACHALATAAGKPGAGGLTPSDIPLVRLDQEAIERLEETCPGIVEVWPLSPLQAGLLFQNEMSGEGADPYVVQLAMDLRGHVDADRMRRTLQELLDRHEILRVAFTTGPGGDPLQLVLRHAELPWVVADLRDEAEADRVLAEDRARRFDMGTAPLFRALLMRMGDDGYRLVLTYHHILLDGWSMPLLVRELLELYAAEDFRTVPVSASFANYLAWLGTIDLETSTKRWVDALADIDEPTLLAPSGRGRLLPTVPRADRLHFTETETARLDTVARERGVTLSTIVRAAWAIVLGAWTRRDDVVFGAIVSGRPPQINGIEDMVGLFINTIPIRVTLRPADTLGELLDRVHADQAALLDHEHLGLADIESAIGSSGLFDTITVFESYPIDRGGLTPDTDIAGLRVSDIAVNDATHYPFALAAMVDGGLQIRIDYAPALFDAQEVDAVATRLERVLHAIAADTDQTLAELVLLPDADYRRLAPVRGRPGRRHRTLPGILEDAARIDPDAVALSCQSGSIRTLTYRELDERSTRMARQLIEEGVGPEDVVALGLTRSIEFVEAVWAVAKTGAAFVPVDPTYPLERIDHMLGDSEARVGLTVERWREQLSGSAAGVSWRALDSDTYRTECSRYPARPITDADRRAPLRIDNPAYLIYTSGSTGIPKGVVVTHRGLGNLVASERELLAVTSDAVVSQFASPSFDASMFEMVMAFGSGARLVIAPPDVYGGEDLARGLADQGITHAFFTPSLLGSLRPEGLDGLRSVVVAGEACPPELVGRWARGRRLVNGYGPTESTVMSSISPPLAPDDPVTIGGPAPGFVQVVLDARLQPVPIGMPGELYLGGPALARSYRRRPGLTAARFVANPFVAATEHPTEADEGTIPGDRLYRTGDIVRWRDDLTIEYMGRNDFQVKVRGFRIELGEIDAALMDHPSVEFAATLGRTAPSGETVLVSYVRGDDPAIDPGELIRHLTDRLPSHMVPALIVPIREVPMMPSGKLDRKALPAPDFPSLVDVNGVAVLTPVEEIVAEHLRAVLGIDRIGPDDSFFDLGGNSLMATRVTRRLDAALDADLDVRAIFEAPTVRTLAARIRLGSGDVHRPVLRPYDWPEVLPVSSAQLRMWSINQLDTASPAYNIVMAVRLRGDLDEQALIASVGDVVVRHSTLRTMYPVVDGSPTQLIVDPEDIPRTELVTVPGADVPGHLEQFASTGFDVSREVPLRAQLLRVSGTDHVLVVVAHHITADGFSMATLARDVVRAYESRRQGRAPQWAPPAVQYVDFTLWQHDLLGDPDDPDSMYRQQLEFWRANLAGIPEIVPLPTDRPRPARQSFQGGIVGFDVDARTHTQLAELARHANATMFMIAHTALAVLVARLSSSDDIVIGTPVSGRGEAGLDDVVGMFVGTLVLRTPIDPGSGFEALLSTVREVDLAAFSRTDIPFERLVDELAPARSTSHAPLFQVLVEYRTDMSGYLRLPGLEVETIDHDIGVSKFDLQLSVSESFTPDGGPAGMRLELTYATDLWDRATVEGFADRLRRILDAGANDPRGPVGDIGLLTAAELAAITESAVGEDASGATLATMFRRAVAECPDSVAVVDGQTRVTYAQLDSDARRLASLLAARGVAAESIVALALPRSVDMIVAIVATTLAGAAYLPIDLGSPPERIAFVLDEAAPACVLTTTATRGLFRTIESPILALDDPGFRVELAMQSEASTSADFLVAPRPDSAAYVIYTSGSTGRPKGVLVSHRSAVALLANAHAEFDLRPSDTWTLFHSFAFDVSVWEVWGPLSTGASTVIVDPMVARSPDHFVDLLRRESVTVLNQTPASFYQLVDHATSEDLPLRYVFVGGEELALERVQDWYSRRPPDADQVVEMYGVTEATVIDTDFVLERATLSRTSASVIGAPLPGVRVDVLDPRLHPVPAGVVGEIYVSGDEVARGYVGRPGLTASRFVAAPGGDGRRMYRTGDLGRHATDGRLEFLGRSDFQVQVHGFRIELGEIESALMRCDGVARAVVTSRRYDPSADDRLIGYVVPEAGCALDPLRTRDEVDLLLPSYMVPAAVVVLDQLPVTSNGKIDRKALPEPDFAAFAGRGRSLSGPLEEHLAELFAAVLDVPAVAADDSFFTLGGDSITVIQFVSRAREAGIALDPQDVFDHPTVERLAMVALPGGGAGQPDSELVCMRSGNSVPPLICVHPAIGLTGCYAGLIPYVSDGRAVYGIQSPGMTDGADTAPTLTDLAQRYVDLIRRVQPHGPYHLLGYSVGGAIAHAMAVRLRNLGEEVGALIMLDTQTAESTPNAGAPFTPSLGMLFAEFAGVDQFEGGGDLTPERAAQLLHDDGGPYATLTAAEVRRLYDDYVHTVHLSQEYRPEAFDGDLVYFAAVDETGAPKTGAPNMGAGNRTPWEPYVSGAVRVHPVNKTHNRLTTPDALEVIGPIVGRYLNGRVR</sequence>
<dbReference type="SUPFAM" id="SSF52777">
    <property type="entry name" value="CoA-dependent acyltransferases"/>
    <property type="match status" value="8"/>
</dbReference>
<feature type="region of interest" description="Disordered" evidence="6">
    <location>
        <begin position="1"/>
        <end position="22"/>
    </location>
</feature>
<proteinExistence type="predicted"/>
<dbReference type="InterPro" id="IPR025110">
    <property type="entry name" value="AMP-bd_C"/>
</dbReference>
<dbReference type="Pfam" id="PF00501">
    <property type="entry name" value="AMP-binding"/>
    <property type="match status" value="3"/>
</dbReference>
<dbReference type="SMART" id="SM00824">
    <property type="entry name" value="PKS_TE"/>
    <property type="match status" value="1"/>
</dbReference>
<dbReference type="Gene3D" id="3.40.50.12780">
    <property type="entry name" value="N-terminal domain of ligase-like"/>
    <property type="match status" value="2"/>
</dbReference>
<dbReference type="Gene3D" id="3.30.559.30">
    <property type="entry name" value="Nonribosomal peptide synthetase, condensation domain"/>
    <property type="match status" value="4"/>
</dbReference>
<dbReference type="InterPro" id="IPR023213">
    <property type="entry name" value="CAT-like_dom_sf"/>
</dbReference>
<dbReference type="InterPro" id="IPR020845">
    <property type="entry name" value="AMP-binding_CS"/>
</dbReference>
<evidence type="ECO:0000256" key="1">
    <source>
        <dbReference type="ARBA" id="ARBA00001957"/>
    </source>
</evidence>
<dbReference type="Gene3D" id="3.30.300.30">
    <property type="match status" value="3"/>
</dbReference>
<dbReference type="CDD" id="cd19540">
    <property type="entry name" value="LCL_NRPS-like"/>
    <property type="match status" value="1"/>
</dbReference>
<feature type="domain" description="Carrier" evidence="7">
    <location>
        <begin position="1013"/>
        <end position="1087"/>
    </location>
</feature>
<dbReference type="InterPro" id="IPR010060">
    <property type="entry name" value="NRPS_synth"/>
</dbReference>
<dbReference type="InterPro" id="IPR042099">
    <property type="entry name" value="ANL_N_sf"/>
</dbReference>
<feature type="domain" description="Carrier" evidence="7">
    <location>
        <begin position="2561"/>
        <end position="2636"/>
    </location>
</feature>